<dbReference type="InterPro" id="IPR029479">
    <property type="entry name" value="Nitroreductase"/>
</dbReference>
<reference evidence="2 5" key="1">
    <citation type="submission" date="2015-11" db="EMBL/GenBank/DDBJ databases">
        <title>Complete Genome Sequence of Kocuria flava strain HO-9041.</title>
        <authorList>
            <person name="Zhou M."/>
            <person name="Dai J."/>
        </authorList>
    </citation>
    <scope>NUCLEOTIDE SEQUENCE [LARGE SCALE GENOMIC DNA]</scope>
    <source>
        <strain evidence="2 5">HO-9041</strain>
    </source>
</reference>
<dbReference type="EMBL" id="LOMZ01000001">
    <property type="protein sequence ID" value="PLC12630.1"/>
    <property type="molecule type" value="Genomic_DNA"/>
</dbReference>
<dbReference type="SUPFAM" id="SSF55469">
    <property type="entry name" value="FMN-dependent nitroreductase-like"/>
    <property type="match status" value="1"/>
</dbReference>
<evidence type="ECO:0000313" key="2">
    <source>
        <dbReference type="EMBL" id="ALU40269.1"/>
    </source>
</evidence>
<dbReference type="InterPro" id="IPR000415">
    <property type="entry name" value="Nitroreductase-like"/>
</dbReference>
<dbReference type="Proteomes" id="UP000057181">
    <property type="component" value="Chromosome"/>
</dbReference>
<dbReference type="KEGG" id="kfv:AS188_11470"/>
<evidence type="ECO:0000313" key="3">
    <source>
        <dbReference type="EMBL" id="GEO92427.1"/>
    </source>
</evidence>
<dbReference type="STRING" id="446860.AS188_11470"/>
<dbReference type="PANTHER" id="PTHR43543:SF1">
    <property type="entry name" value="MALONIC SEMIALDEHYDE REDUCTASE RUTE-RELATED"/>
    <property type="match status" value="1"/>
</dbReference>
<dbReference type="PANTHER" id="PTHR43543">
    <property type="entry name" value="MALONIC SEMIALDEHYDE REDUCTASE RUTE-RELATED"/>
    <property type="match status" value="1"/>
</dbReference>
<dbReference type="Proteomes" id="UP000234632">
    <property type="component" value="Unassembled WGS sequence"/>
</dbReference>
<evidence type="ECO:0000313" key="6">
    <source>
        <dbReference type="Proteomes" id="UP000234632"/>
    </source>
</evidence>
<gene>
    <name evidence="2" type="ORF">AS188_11470</name>
    <name evidence="4" type="ORF">AUQ48_10890</name>
    <name evidence="3" type="ORF">KFL01_17330</name>
</gene>
<name>A0A0U2P0F4_9MICC</name>
<evidence type="ECO:0000259" key="1">
    <source>
        <dbReference type="Pfam" id="PF00881"/>
    </source>
</evidence>
<dbReference type="GO" id="GO:0016491">
    <property type="term" value="F:oxidoreductase activity"/>
    <property type="evidence" value="ECO:0007669"/>
    <property type="project" value="InterPro"/>
</dbReference>
<accession>A0A0U2P0F4</accession>
<organism evidence="2 5">
    <name type="scientific">Kocuria flava</name>
    <dbReference type="NCBI Taxonomy" id="446860"/>
    <lineage>
        <taxon>Bacteria</taxon>
        <taxon>Bacillati</taxon>
        <taxon>Actinomycetota</taxon>
        <taxon>Actinomycetes</taxon>
        <taxon>Micrococcales</taxon>
        <taxon>Micrococcaceae</taxon>
        <taxon>Kocuria</taxon>
    </lineage>
</organism>
<reference evidence="4 6" key="2">
    <citation type="submission" date="2015-12" db="EMBL/GenBank/DDBJ databases">
        <authorList>
            <person name="Shamseldin A."/>
            <person name="Moawad H."/>
            <person name="Abd El-Rahim W.M."/>
            <person name="Sadowsky M.J."/>
        </authorList>
    </citation>
    <scope>NUCLEOTIDE SEQUENCE [LARGE SCALE GENOMIC DNA]</scope>
    <source>
        <strain evidence="4 6">S43</strain>
    </source>
</reference>
<dbReference type="EMBL" id="BJZR01000043">
    <property type="protein sequence ID" value="GEO92427.1"/>
    <property type="molecule type" value="Genomic_DNA"/>
</dbReference>
<protein>
    <submittedName>
        <fullName evidence="2">Malonic semialdehyde reductase</fullName>
    </submittedName>
    <submittedName>
        <fullName evidence="3">NADH dehydrogenase/NAD(P)H nitroreductase</fullName>
    </submittedName>
    <submittedName>
        <fullName evidence="4">Nitroreductase family protein</fullName>
    </submittedName>
</protein>
<dbReference type="NCBIfam" id="NF003768">
    <property type="entry name" value="PRK05365.1"/>
    <property type="match status" value="1"/>
</dbReference>
<dbReference type="OrthoDB" id="9784375at2"/>
<dbReference type="Pfam" id="PF00881">
    <property type="entry name" value="Nitroreductase"/>
    <property type="match status" value="1"/>
</dbReference>
<dbReference type="Proteomes" id="UP000321155">
    <property type="component" value="Unassembled WGS sequence"/>
</dbReference>
<keyword evidence="7" id="KW-1185">Reference proteome</keyword>
<dbReference type="RefSeq" id="WP_058858969.1">
    <property type="nucleotide sequence ID" value="NZ_BJZR01000043.1"/>
</dbReference>
<dbReference type="AlphaFoldDB" id="A0A0U2P0F4"/>
<feature type="domain" description="Nitroreductase" evidence="1">
    <location>
        <begin position="33"/>
        <end position="190"/>
    </location>
</feature>
<reference evidence="3 7" key="3">
    <citation type="submission" date="2019-07" db="EMBL/GenBank/DDBJ databases">
        <title>Whole genome shotgun sequence of Kocuria flava NBRC 107626.</title>
        <authorList>
            <person name="Hosoyama A."/>
            <person name="Uohara A."/>
            <person name="Ohji S."/>
            <person name="Ichikawa N."/>
        </authorList>
    </citation>
    <scope>NUCLEOTIDE SEQUENCE [LARGE SCALE GENOMIC DNA]</scope>
    <source>
        <strain evidence="3 7">NBRC 107626</strain>
    </source>
</reference>
<evidence type="ECO:0000313" key="4">
    <source>
        <dbReference type="EMBL" id="PLC12630.1"/>
    </source>
</evidence>
<evidence type="ECO:0000313" key="7">
    <source>
        <dbReference type="Proteomes" id="UP000321155"/>
    </source>
</evidence>
<dbReference type="InterPro" id="IPR050461">
    <property type="entry name" value="Nitroreductase_HadB/RutE"/>
</dbReference>
<proteinExistence type="predicted"/>
<evidence type="ECO:0000313" key="5">
    <source>
        <dbReference type="Proteomes" id="UP000057181"/>
    </source>
</evidence>
<dbReference type="Gene3D" id="3.40.109.10">
    <property type="entry name" value="NADH Oxidase"/>
    <property type="match status" value="1"/>
</dbReference>
<dbReference type="EMBL" id="CP013254">
    <property type="protein sequence ID" value="ALU40269.1"/>
    <property type="molecule type" value="Genomic_DNA"/>
</dbReference>
<sequence>MTVDTAETRTGLLVEDRLAIDAGAADRLFLEARTASAFSDEPVTDEDLRAVYELTRLGPTMMNNQPLRITWVRSPEAREELVGLMAAGNQEKTRTAPAVAVLSYDTEWHEHFATFFPHAPERRAMFESDAQARAGIGRDNAWMQAGYFVLAARAVGLAAGPMGGFDAAGVDARFNAGTSRRAFLVVAVGRPAEDPRHPRLPRLGAEVATETV</sequence>